<gene>
    <name evidence="5" type="ORF">BDY21DRAFT_349909</name>
</gene>
<dbReference type="Gene3D" id="1.10.1200.120">
    <property type="entry name" value="Large-conductance mechanosensitive channel, MscL, domain 1"/>
    <property type="match status" value="1"/>
</dbReference>
<evidence type="ECO:0000313" key="6">
    <source>
        <dbReference type="Proteomes" id="UP000799766"/>
    </source>
</evidence>
<dbReference type="Proteomes" id="UP000799766">
    <property type="component" value="Unassembled WGS sequence"/>
</dbReference>
<keyword evidence="3" id="KW-1133">Transmembrane helix</keyword>
<reference evidence="5" key="1">
    <citation type="journal article" date="2020" name="Stud. Mycol.">
        <title>101 Dothideomycetes genomes: a test case for predicting lifestyles and emergence of pathogens.</title>
        <authorList>
            <person name="Haridas S."/>
            <person name="Albert R."/>
            <person name="Binder M."/>
            <person name="Bloem J."/>
            <person name="Labutti K."/>
            <person name="Salamov A."/>
            <person name="Andreopoulos B."/>
            <person name="Baker S."/>
            <person name="Barry K."/>
            <person name="Bills G."/>
            <person name="Bluhm B."/>
            <person name="Cannon C."/>
            <person name="Castanera R."/>
            <person name="Culley D."/>
            <person name="Daum C."/>
            <person name="Ezra D."/>
            <person name="Gonzalez J."/>
            <person name="Henrissat B."/>
            <person name="Kuo A."/>
            <person name="Liang C."/>
            <person name="Lipzen A."/>
            <person name="Lutzoni F."/>
            <person name="Magnuson J."/>
            <person name="Mondo S."/>
            <person name="Nolan M."/>
            <person name="Ohm R."/>
            <person name="Pangilinan J."/>
            <person name="Park H.-J."/>
            <person name="Ramirez L."/>
            <person name="Alfaro M."/>
            <person name="Sun H."/>
            <person name="Tritt A."/>
            <person name="Yoshinaga Y."/>
            <person name="Zwiers L.-H."/>
            <person name="Turgeon B."/>
            <person name="Goodwin S."/>
            <person name="Spatafora J."/>
            <person name="Crous P."/>
            <person name="Grigoriev I."/>
        </authorList>
    </citation>
    <scope>NUCLEOTIDE SEQUENCE</scope>
    <source>
        <strain evidence="5">ATCC 16933</strain>
    </source>
</reference>
<dbReference type="InterPro" id="IPR037673">
    <property type="entry name" value="MSC/AndL"/>
</dbReference>
<proteinExistence type="predicted"/>
<dbReference type="SUPFAM" id="SSF81330">
    <property type="entry name" value="Gated mechanosensitive channel"/>
    <property type="match status" value="1"/>
</dbReference>
<name>A0A6A6NV44_9PEZI</name>
<dbReference type="PANTHER" id="PTHR30266:SF2">
    <property type="entry name" value="LARGE-CONDUCTANCE MECHANOSENSITIVE CHANNEL"/>
    <property type="match status" value="1"/>
</dbReference>
<keyword evidence="4" id="KW-0472">Membrane</keyword>
<evidence type="ECO:0000313" key="5">
    <source>
        <dbReference type="EMBL" id="KAF2455640.1"/>
    </source>
</evidence>
<keyword evidence="2" id="KW-0812">Transmembrane</keyword>
<dbReference type="EMBL" id="MU001686">
    <property type="protein sequence ID" value="KAF2455640.1"/>
    <property type="molecule type" value="Genomic_DNA"/>
</dbReference>
<evidence type="ECO:0000256" key="3">
    <source>
        <dbReference type="ARBA" id="ARBA00022989"/>
    </source>
</evidence>
<dbReference type="GO" id="GO:0016020">
    <property type="term" value="C:membrane"/>
    <property type="evidence" value="ECO:0007669"/>
    <property type="project" value="UniProtKB-SubCell"/>
</dbReference>
<evidence type="ECO:0000256" key="1">
    <source>
        <dbReference type="ARBA" id="ARBA00004141"/>
    </source>
</evidence>
<organism evidence="5 6">
    <name type="scientific">Lineolata rhizophorae</name>
    <dbReference type="NCBI Taxonomy" id="578093"/>
    <lineage>
        <taxon>Eukaryota</taxon>
        <taxon>Fungi</taxon>
        <taxon>Dikarya</taxon>
        <taxon>Ascomycota</taxon>
        <taxon>Pezizomycotina</taxon>
        <taxon>Dothideomycetes</taxon>
        <taxon>Dothideomycetes incertae sedis</taxon>
        <taxon>Lineolatales</taxon>
        <taxon>Lineolataceae</taxon>
        <taxon>Lineolata</taxon>
    </lineage>
</organism>
<accession>A0A6A6NV44</accession>
<dbReference type="InterPro" id="IPR036019">
    <property type="entry name" value="MscL_channel"/>
</dbReference>
<comment type="subcellular location">
    <subcellularLocation>
        <location evidence="1">Membrane</location>
        <topology evidence="1">Multi-pass membrane protein</topology>
    </subcellularLocation>
</comment>
<dbReference type="OrthoDB" id="10010920at2759"/>
<dbReference type="Pfam" id="PF01741">
    <property type="entry name" value="MscL"/>
    <property type="match status" value="1"/>
</dbReference>
<dbReference type="AlphaFoldDB" id="A0A6A6NV44"/>
<protein>
    <submittedName>
        <fullName evidence="5">Putative ion channel</fullName>
    </submittedName>
</protein>
<dbReference type="GO" id="GO:0008381">
    <property type="term" value="F:mechanosensitive monoatomic ion channel activity"/>
    <property type="evidence" value="ECO:0007669"/>
    <property type="project" value="TreeGrafter"/>
</dbReference>
<dbReference type="PANTHER" id="PTHR30266">
    <property type="entry name" value="MECHANOSENSITIVE CHANNEL MSCL"/>
    <property type="match status" value="1"/>
</dbReference>
<sequence length="173" mass="19522">MDDNREALLRAGERVTRRAKWAWEGFTEFALQDNVLEVAVGLIIANAFNAIVSSLTTDLILPVFALLPFVNRNLEEKFAVLRSGHHEPADGYNTAKQAREDAATVLAWGSFLDKVVRFLVIATSLYLIAQIYDLISSDSIIKTTVKCRFCRKRINEKALRCVNCTSWQDGRED</sequence>
<evidence type="ECO:0000256" key="2">
    <source>
        <dbReference type="ARBA" id="ARBA00022692"/>
    </source>
</evidence>
<keyword evidence="6" id="KW-1185">Reference proteome</keyword>
<dbReference type="FunFam" id="1.10.1200.120:FF:000004">
    <property type="entry name" value="Ion channel, putative"/>
    <property type="match status" value="1"/>
</dbReference>
<evidence type="ECO:0000256" key="4">
    <source>
        <dbReference type="ARBA" id="ARBA00023136"/>
    </source>
</evidence>